<reference evidence="1" key="1">
    <citation type="submission" date="2016-08" db="EMBL/GenBank/DDBJ databases">
        <authorList>
            <person name="Ngugi D.K."/>
            <person name="Miyake S."/>
            <person name="Stingl U."/>
        </authorList>
    </citation>
    <scope>NUCLEOTIDE SEQUENCE</scope>
    <source>
        <strain evidence="1">SCG-B11WGA-EpuloA1</strain>
    </source>
</reference>
<comment type="caution">
    <text evidence="1">The sequence shown here is derived from an EMBL/GenBank/DDBJ whole genome shotgun (WGS) entry which is preliminary data.</text>
</comment>
<protein>
    <submittedName>
        <fullName evidence="1">N-acetylglucosamine-6-phosphate deacetylase</fullName>
    </submittedName>
</protein>
<keyword evidence="2" id="KW-1185">Reference proteome</keyword>
<evidence type="ECO:0000313" key="1">
    <source>
        <dbReference type="EMBL" id="ONI39851.1"/>
    </source>
</evidence>
<sequence>MLLIKNAKIIQSNNSLIGNVLCKDGKIIEISTNPINTDCNTIDAKYNYVTPGFIDIHTHGAVGIDVNNATEADYIKLSKFFSSCGTTSYLASVLTDTPDQTMKCLNAIKNYINSKPTINNLRGVHLEGPFLNPKFKGAMPEHLLKEGDMNLLQQYLDTKLVKYLTISPEIEGVNDIIKKYSKIVSISLGHCAPSYEVAMEAIQNGAKCITHIFNAMEPLDHHNPGILGSAMESDAYCEIICDGRHLNPATVRMLIKVKGLDRLVAITDSIMATGLSDGEYKLGVNDIVVKNGDAVLASNGVRAGSTLTMIDALRNLLDFTKYDITKLIPLLTYNPACVLNIEDTKGTLDIGYDADLVMLSKNFDVVDTIINGEIVN</sequence>
<gene>
    <name evidence="1" type="ORF">AN396_07295</name>
</gene>
<proteinExistence type="predicted"/>
<dbReference type="Proteomes" id="UP000188605">
    <property type="component" value="Unassembled WGS sequence"/>
</dbReference>
<accession>A0ACC8XBV0</accession>
<organism evidence="1 2">
    <name type="scientific">Candidatus Epulonipiscium fishelsonii</name>
    <dbReference type="NCBI Taxonomy" id="77094"/>
    <lineage>
        <taxon>Bacteria</taxon>
        <taxon>Bacillati</taxon>
        <taxon>Bacillota</taxon>
        <taxon>Clostridia</taxon>
        <taxon>Lachnospirales</taxon>
        <taxon>Lachnospiraceae</taxon>
        <taxon>Candidatus Epulonipiscium</taxon>
    </lineage>
</organism>
<name>A0ACC8XBV0_9FIRM</name>
<evidence type="ECO:0000313" key="2">
    <source>
        <dbReference type="Proteomes" id="UP000188605"/>
    </source>
</evidence>
<dbReference type="EMBL" id="LJDB01000060">
    <property type="protein sequence ID" value="ONI39851.1"/>
    <property type="molecule type" value="Genomic_DNA"/>
</dbReference>